<evidence type="ECO:0000313" key="2">
    <source>
        <dbReference type="EMBL" id="KTD07123.1"/>
    </source>
</evidence>
<evidence type="ECO:0000313" key="3">
    <source>
        <dbReference type="EMBL" id="OCH98926.1"/>
    </source>
</evidence>
<reference evidence="2 4" key="1">
    <citation type="submission" date="2015-11" db="EMBL/GenBank/DDBJ databases">
        <title>Genomic analysis of 38 Legionella species identifies large and diverse effector repertoires.</title>
        <authorList>
            <person name="Burstein D."/>
            <person name="Amaro F."/>
            <person name="Zusman T."/>
            <person name="Lifshitz Z."/>
            <person name="Cohen O."/>
            <person name="Gilbert J.A."/>
            <person name="Pupko T."/>
            <person name="Shuman H.A."/>
            <person name="Segal G."/>
        </authorList>
    </citation>
    <scope>NUCLEOTIDE SEQUENCE [LARGE SCALE GENOMIC DNA]</scope>
    <source>
        <strain evidence="2 4">JA-26-G1-E2</strain>
    </source>
</reference>
<sequence length="980" mass="111419">MKLIQANNALKDLNSYMEEYVAKLNRPKNSEQINTGSSEKSRKEHDESRRERAATTIQRIWRKRKVKQAFVKNPYFTYLSLIEPGDEQRLLSSIMFGRHVAELNPTSKHRINNPYIHKKAFYHRDDNLAGDLLDQLLLEFNISSEDKDKYTFIPVTLLQNTPILEIYHNFFPGTPVKIIQDKEHSVGLVALPKNHFNNSQIRVLRAAGLIASPWEIAINIKNKDSVVVESEIKLDVNLPRTFKELIDSTIYRKLSSIAKNNHHPTQKLAICLQKILKDLPNNIKPAAIQRIACMVDMANTFYEYDYPKFAFSVYATIHEISLSLLEQTKTEDLEHGFDKFLNEAQYTLDNSLALDSANLENATFMACPAMSGTNAYMLAMKLALQMNTASGKPPLVKVFKPSYFEFDYITKTTHNSDADIFVLSAGPIVNPEGLTPGVDINKFIKRNIIAKQRQKPVTLIVDATTALYKNMHLDPEVRTLINEGKLSLIVHESHQKFGMIHTDQAQYGRMFAICSKEQFDSDLINGMQSNSREDYANHLDLRVGAYISSICGDTLEEIKEQHFNNGALLRNILIQTSLASRAVVKHEDMLSNLNELYFVTSTQKELGRASRGVIEFRDSFGHFGTALARVLDQIRLSPDASDDLDCLVQAAQIFLAYHFNPQNALKLLVTHVMDTDKLSISEQIIVTALANNVLSSLSNLNELDHLPLLFSLHHIMKQCEALKGRQYSNNIANSYFNFRQKIIDTYEVKNAKEFFEITKLLYSKNIQLTSKHLTLLSNNDLIRKVIVNHHDQLSNNALLAILDLAEAPLSPAQIQLMIENKKFCASVEKIYTAVNDILSHLKNTPHKHEDAIKHSKSYFHQCFTALETFHNTSSKDLNSKETLITNLNLAKDDYCKEILGNDRSVVSQTARYILKGIVNFIAGLTFGVAHYVHYKTTGQTLFFSNTNSQNKLERFHKKISEEINNENMEPTSIQQNTSSK</sequence>
<feature type="region of interest" description="Disordered" evidence="1">
    <location>
        <begin position="27"/>
        <end position="52"/>
    </location>
</feature>
<feature type="compositionally biased region" description="Basic and acidic residues" evidence="1">
    <location>
        <begin position="39"/>
        <end position="52"/>
    </location>
</feature>
<evidence type="ECO:0000313" key="4">
    <source>
        <dbReference type="Proteomes" id="UP000054715"/>
    </source>
</evidence>
<dbReference type="OrthoDB" id="5653824at2"/>
<gene>
    <name evidence="3" type="ORF">A8135_09185</name>
    <name evidence="2" type="ORF">Ljam_1318</name>
</gene>
<name>A0A0W0UGZ8_9GAMM</name>
<protein>
    <submittedName>
        <fullName evidence="2">Uncharacterized protein</fullName>
    </submittedName>
</protein>
<dbReference type="Proteomes" id="UP000054715">
    <property type="component" value="Unassembled WGS sequence"/>
</dbReference>
<dbReference type="AlphaFoldDB" id="A0A0W0UGZ8"/>
<dbReference type="PATRIC" id="fig|455.5.peg.1391"/>
<proteinExistence type="predicted"/>
<dbReference type="RefSeq" id="WP_058449335.1">
    <property type="nucleotide sequence ID" value="NZ_CAAAJF010000007.1"/>
</dbReference>
<evidence type="ECO:0000313" key="5">
    <source>
        <dbReference type="Proteomes" id="UP000093336"/>
    </source>
</evidence>
<organism evidence="2 4">
    <name type="scientific">Legionella jamestowniensis</name>
    <dbReference type="NCBI Taxonomy" id="455"/>
    <lineage>
        <taxon>Bacteria</taxon>
        <taxon>Pseudomonadati</taxon>
        <taxon>Pseudomonadota</taxon>
        <taxon>Gammaproteobacteria</taxon>
        <taxon>Legionellales</taxon>
        <taxon>Legionellaceae</taxon>
        <taxon>Legionella</taxon>
    </lineage>
</organism>
<evidence type="ECO:0000256" key="1">
    <source>
        <dbReference type="SAM" id="MobiDB-lite"/>
    </source>
</evidence>
<reference evidence="3 5" key="2">
    <citation type="submission" date="2016-05" db="EMBL/GenBank/DDBJ databases">
        <authorList>
            <person name="Prochazka B."/>
            <person name="Indra A."/>
            <person name="Hasenberger P."/>
            <person name="Blaschitz M."/>
            <person name="Wagner L."/>
            <person name="Wewalka G."/>
            <person name="Sorschag S."/>
            <person name="Schmid D."/>
            <person name="Ruppitsch W."/>
        </authorList>
    </citation>
    <scope>NUCLEOTIDE SEQUENCE [LARGE SCALE GENOMIC DNA]</scope>
    <source>
        <strain evidence="3 5">974010_12</strain>
    </source>
</reference>
<accession>A0A0W0UGZ8</accession>
<comment type="caution">
    <text evidence="2">The sequence shown here is derived from an EMBL/GenBank/DDBJ whole genome shotgun (WGS) entry which is preliminary data.</text>
</comment>
<dbReference type="EMBL" id="LYOZ01000003">
    <property type="protein sequence ID" value="OCH98926.1"/>
    <property type="molecule type" value="Genomic_DNA"/>
</dbReference>
<dbReference type="Proteomes" id="UP000093336">
    <property type="component" value="Unassembled WGS sequence"/>
</dbReference>
<dbReference type="EMBL" id="LNYG01000013">
    <property type="protein sequence ID" value="KTD07123.1"/>
    <property type="molecule type" value="Genomic_DNA"/>
</dbReference>
<keyword evidence="5" id="KW-1185">Reference proteome</keyword>
<dbReference type="CDD" id="cd23767">
    <property type="entry name" value="IQCD"/>
    <property type="match status" value="1"/>
</dbReference>